<name>A0ABT2M016_9FIRM</name>
<evidence type="ECO:0000256" key="3">
    <source>
        <dbReference type="ARBA" id="ARBA00022670"/>
    </source>
</evidence>
<organism evidence="9 10">
    <name type="scientific">Eubacterium album</name>
    <dbReference type="NCBI Taxonomy" id="2978477"/>
    <lineage>
        <taxon>Bacteria</taxon>
        <taxon>Bacillati</taxon>
        <taxon>Bacillota</taxon>
        <taxon>Clostridia</taxon>
        <taxon>Eubacteriales</taxon>
        <taxon>Eubacteriaceae</taxon>
        <taxon>Eubacterium</taxon>
    </lineage>
</organism>
<evidence type="ECO:0000256" key="6">
    <source>
        <dbReference type="ARBA" id="ARBA00022989"/>
    </source>
</evidence>
<dbReference type="EMBL" id="JAODBU010000002">
    <property type="protein sequence ID" value="MCT7397952.1"/>
    <property type="molecule type" value="Genomic_DNA"/>
</dbReference>
<feature type="transmembrane region" description="Helical" evidence="8">
    <location>
        <begin position="136"/>
        <end position="154"/>
    </location>
</feature>
<reference evidence="9" key="1">
    <citation type="submission" date="2022-09" db="EMBL/GenBank/DDBJ databases">
        <title>Eubacterium sp. LFL-14 isolated from human feces.</title>
        <authorList>
            <person name="Liu F."/>
        </authorList>
    </citation>
    <scope>NUCLEOTIDE SEQUENCE</scope>
    <source>
        <strain evidence="9">LFL-14</strain>
    </source>
</reference>
<evidence type="ECO:0000313" key="9">
    <source>
        <dbReference type="EMBL" id="MCT7397952.1"/>
    </source>
</evidence>
<keyword evidence="5" id="KW-0378">Hydrolase</keyword>
<feature type="transmembrane region" description="Helical" evidence="8">
    <location>
        <begin position="37"/>
        <end position="62"/>
    </location>
</feature>
<dbReference type="RefSeq" id="WP_260978314.1">
    <property type="nucleotide sequence ID" value="NZ_JAODBU010000002.1"/>
</dbReference>
<evidence type="ECO:0000256" key="8">
    <source>
        <dbReference type="SAM" id="Phobius"/>
    </source>
</evidence>
<keyword evidence="7 8" id="KW-0472">Membrane</keyword>
<keyword evidence="10" id="KW-1185">Reference proteome</keyword>
<feature type="transmembrane region" description="Helical" evidence="8">
    <location>
        <begin position="160"/>
        <end position="180"/>
    </location>
</feature>
<evidence type="ECO:0000256" key="7">
    <source>
        <dbReference type="ARBA" id="ARBA00023136"/>
    </source>
</evidence>
<evidence type="ECO:0000313" key="10">
    <source>
        <dbReference type="Proteomes" id="UP001431199"/>
    </source>
</evidence>
<evidence type="ECO:0000256" key="4">
    <source>
        <dbReference type="ARBA" id="ARBA00022692"/>
    </source>
</evidence>
<dbReference type="InterPro" id="IPR006741">
    <property type="entry name" value="AgrB"/>
</dbReference>
<gene>
    <name evidence="9" type="ORF">N5B56_02460</name>
</gene>
<dbReference type="Pfam" id="PF04647">
    <property type="entry name" value="AgrB"/>
    <property type="match status" value="1"/>
</dbReference>
<keyword evidence="1" id="KW-1003">Cell membrane</keyword>
<evidence type="ECO:0000256" key="1">
    <source>
        <dbReference type="ARBA" id="ARBA00022475"/>
    </source>
</evidence>
<evidence type="ECO:0000256" key="2">
    <source>
        <dbReference type="ARBA" id="ARBA00022654"/>
    </source>
</evidence>
<keyword evidence="4 8" id="KW-0812">Transmembrane</keyword>
<dbReference type="Proteomes" id="UP001431199">
    <property type="component" value="Unassembled WGS sequence"/>
</dbReference>
<feature type="transmembrane region" description="Helical" evidence="8">
    <location>
        <begin position="97"/>
        <end position="115"/>
    </location>
</feature>
<protein>
    <submittedName>
        <fullName evidence="9">Accessory gene regulator B family protein</fullName>
    </submittedName>
</protein>
<proteinExistence type="predicted"/>
<dbReference type="SMART" id="SM00793">
    <property type="entry name" value="AgrB"/>
    <property type="match status" value="1"/>
</dbReference>
<accession>A0ABT2M016</accession>
<keyword evidence="6 8" id="KW-1133">Transmembrane helix</keyword>
<sequence length="192" mass="22078">MQSLIDELKDEYGYSSYDIAMVKYVLTSIFYEFSKLIIFGIFFGFLGYFKSFLVSLILLLFLRINIGGIHCKHYITCFLLTFVVLFSSIILLPKLLFVAPILIISICTICMIINYKIGPIASPFRPSPDSILIKKCRNTGFVIIFIFIIFVSFFHEFSLFATYFQVGFWTIVLHTAQLFIAKISKKEECANA</sequence>
<comment type="caution">
    <text evidence="9">The sequence shown here is derived from an EMBL/GenBank/DDBJ whole genome shotgun (WGS) entry which is preliminary data.</text>
</comment>
<feature type="transmembrane region" description="Helical" evidence="8">
    <location>
        <begin position="74"/>
        <end position="91"/>
    </location>
</feature>
<evidence type="ECO:0000256" key="5">
    <source>
        <dbReference type="ARBA" id="ARBA00022801"/>
    </source>
</evidence>
<keyword evidence="3" id="KW-0645">Protease</keyword>
<keyword evidence="2" id="KW-0673">Quorum sensing</keyword>